<dbReference type="PANTHER" id="PTHR24559">
    <property type="entry name" value="TRANSPOSON TY3-I GAG-POL POLYPROTEIN"/>
    <property type="match status" value="1"/>
</dbReference>
<dbReference type="PROSITE" id="PS50878">
    <property type="entry name" value="RT_POL"/>
    <property type="match status" value="1"/>
</dbReference>
<name>A0A9N7R700_STRHE</name>
<dbReference type="SUPFAM" id="SSF56672">
    <property type="entry name" value="DNA/RNA polymerases"/>
    <property type="match status" value="1"/>
</dbReference>
<reference evidence="2" key="1">
    <citation type="submission" date="2019-12" db="EMBL/GenBank/DDBJ databases">
        <authorList>
            <person name="Scholes J."/>
        </authorList>
    </citation>
    <scope>NUCLEOTIDE SEQUENCE</scope>
</reference>
<dbReference type="Pfam" id="PF00078">
    <property type="entry name" value="RVT_1"/>
    <property type="match status" value="1"/>
</dbReference>
<dbReference type="CDD" id="cd01647">
    <property type="entry name" value="RT_LTR"/>
    <property type="match status" value="1"/>
</dbReference>
<sequence length="178" mass="21125">ELQELKAQIQKLLQLGFIRPSVSPWGAPILFVKKKDESMRMCIDYRDLNRLTIKNKYPLPRIDDLFDQLRGACVFSMIDLRSSYHQLKIKESDIAKTTFRTRYGHYEFVVMPFGLSDAPAVFMDLMNRIFHPYLDQFVIVFIDDILIYSKSQKEHEEHLRVVLETLRREKLFAKFSQC</sequence>
<evidence type="ECO:0000259" key="1">
    <source>
        <dbReference type="PROSITE" id="PS50878"/>
    </source>
</evidence>
<evidence type="ECO:0000313" key="3">
    <source>
        <dbReference type="Proteomes" id="UP001153555"/>
    </source>
</evidence>
<feature type="domain" description="Reverse transcriptase" evidence="1">
    <location>
        <begin position="13"/>
        <end position="178"/>
    </location>
</feature>
<dbReference type="EMBL" id="CACSLK010014238">
    <property type="protein sequence ID" value="CAA0816394.1"/>
    <property type="molecule type" value="Genomic_DNA"/>
</dbReference>
<dbReference type="Proteomes" id="UP001153555">
    <property type="component" value="Unassembled WGS sequence"/>
</dbReference>
<evidence type="ECO:0000313" key="2">
    <source>
        <dbReference type="EMBL" id="CAA0816394.1"/>
    </source>
</evidence>
<protein>
    <recommendedName>
        <fullName evidence="1">Reverse transcriptase domain-containing protein</fullName>
    </recommendedName>
</protein>
<dbReference type="Gene3D" id="3.30.70.270">
    <property type="match status" value="1"/>
</dbReference>
<dbReference type="Gene3D" id="3.10.10.10">
    <property type="entry name" value="HIV Type 1 Reverse Transcriptase, subunit A, domain 1"/>
    <property type="match status" value="1"/>
</dbReference>
<dbReference type="AlphaFoldDB" id="A0A9N7R700"/>
<dbReference type="InterPro" id="IPR043502">
    <property type="entry name" value="DNA/RNA_pol_sf"/>
</dbReference>
<organism evidence="2 3">
    <name type="scientific">Striga hermonthica</name>
    <name type="common">Purple witchweed</name>
    <name type="synonym">Buchnera hermonthica</name>
    <dbReference type="NCBI Taxonomy" id="68872"/>
    <lineage>
        <taxon>Eukaryota</taxon>
        <taxon>Viridiplantae</taxon>
        <taxon>Streptophyta</taxon>
        <taxon>Embryophyta</taxon>
        <taxon>Tracheophyta</taxon>
        <taxon>Spermatophyta</taxon>
        <taxon>Magnoliopsida</taxon>
        <taxon>eudicotyledons</taxon>
        <taxon>Gunneridae</taxon>
        <taxon>Pentapetalae</taxon>
        <taxon>asterids</taxon>
        <taxon>lamiids</taxon>
        <taxon>Lamiales</taxon>
        <taxon>Orobanchaceae</taxon>
        <taxon>Buchnereae</taxon>
        <taxon>Striga</taxon>
    </lineage>
</organism>
<proteinExistence type="predicted"/>
<dbReference type="PANTHER" id="PTHR24559:SF444">
    <property type="entry name" value="REVERSE TRANSCRIPTASE DOMAIN-CONTAINING PROTEIN"/>
    <property type="match status" value="1"/>
</dbReference>
<dbReference type="InterPro" id="IPR043128">
    <property type="entry name" value="Rev_trsase/Diguanyl_cyclase"/>
</dbReference>
<comment type="caution">
    <text evidence="2">The sequence shown here is derived from an EMBL/GenBank/DDBJ whole genome shotgun (WGS) entry which is preliminary data.</text>
</comment>
<accession>A0A9N7R700</accession>
<gene>
    <name evidence="2" type="ORF">SHERM_16260</name>
</gene>
<keyword evidence="3" id="KW-1185">Reference proteome</keyword>
<dbReference type="InterPro" id="IPR000477">
    <property type="entry name" value="RT_dom"/>
</dbReference>
<feature type="non-terminal residue" evidence="2">
    <location>
        <position position="178"/>
    </location>
</feature>
<dbReference type="InterPro" id="IPR053134">
    <property type="entry name" value="RNA-dir_DNA_polymerase"/>
</dbReference>
<dbReference type="OrthoDB" id="2431547at2759"/>
<feature type="non-terminal residue" evidence="2">
    <location>
        <position position="1"/>
    </location>
</feature>